<dbReference type="PANTHER" id="PTHR30518:SF2">
    <property type="entry name" value="ENDOLYTIC MUREIN TRANSGLYCOSYLASE"/>
    <property type="match status" value="1"/>
</dbReference>
<evidence type="ECO:0000256" key="5">
    <source>
        <dbReference type="ARBA" id="ARBA00023239"/>
    </source>
</evidence>
<dbReference type="KEGG" id="xbc:ELE36_07585"/>
<sequence>MRFEFRRNVSKQRGGALLRLLFVVLIFGAIAAGWFYREFENFADSPLHVQGTDATLDVPLGTSLPGIVTLLKAQAASSAPWPYWRALAWQMHVTSSLHAGEYALSAELTPRSLLKRMAAGEVIQHKFTIVEGWNFKQLRLALAQQEKLQPTLAGLSDAEIMKKLGAADQAAEGQFLPETYVYLKGQPDLDVLRRAHVAMQQQLDGLWSQRGSGLPLESPYQALILASIVEKETGRAEERPQIAGVFMRRLKIGMRLQTDPSVIYGLGDNYDGNIHRRDLDTDTPYNTYTRSGLPPTPIALPGKAALAAVMHPAPGNSLYFVARGDGTHQFSDTLEAHNSAVGKFQLGKKQ</sequence>
<keyword evidence="2 7" id="KW-0812">Transmembrane</keyword>
<keyword evidence="5 7" id="KW-0456">Lyase</keyword>
<evidence type="ECO:0000313" key="9">
    <source>
        <dbReference type="Proteomes" id="UP000291562"/>
    </source>
</evidence>
<gene>
    <name evidence="7 8" type="primary">mltG</name>
    <name evidence="8" type="ORF">ELE36_07585</name>
</gene>
<comment type="catalytic activity">
    <reaction evidence="7">
        <text>a peptidoglycan chain = a peptidoglycan chain with N-acetyl-1,6-anhydromuramyl-[peptide] at the reducing end + a peptidoglycan chain with N-acetylglucosamine at the non-reducing end.</text>
        <dbReference type="EC" id="4.2.2.29"/>
    </reaction>
</comment>
<accession>A0A411HIJ3</accession>
<keyword evidence="1 7" id="KW-1003">Cell membrane</keyword>
<evidence type="ECO:0000256" key="2">
    <source>
        <dbReference type="ARBA" id="ARBA00022692"/>
    </source>
</evidence>
<evidence type="ECO:0000256" key="6">
    <source>
        <dbReference type="ARBA" id="ARBA00023316"/>
    </source>
</evidence>
<comment type="function">
    <text evidence="7">Functions as a peptidoglycan terminase that cleaves nascent peptidoglycan strands endolytically to terminate their elongation.</text>
</comment>
<dbReference type="RefSeq" id="WP_129832493.1">
    <property type="nucleotide sequence ID" value="NZ_CP035704.1"/>
</dbReference>
<dbReference type="HAMAP" id="MF_02065">
    <property type="entry name" value="MltG"/>
    <property type="match status" value="1"/>
</dbReference>
<keyword evidence="7" id="KW-0997">Cell inner membrane</keyword>
<dbReference type="Pfam" id="PF02618">
    <property type="entry name" value="YceG"/>
    <property type="match status" value="1"/>
</dbReference>
<name>A0A411HIJ3_9GAMM</name>
<comment type="similarity">
    <text evidence="7">Belongs to the transglycosylase MltG family.</text>
</comment>
<keyword evidence="9" id="KW-1185">Reference proteome</keyword>
<evidence type="ECO:0000313" key="8">
    <source>
        <dbReference type="EMBL" id="QBB70234.1"/>
    </source>
</evidence>
<dbReference type="Gene3D" id="3.30.160.60">
    <property type="entry name" value="Classic Zinc Finger"/>
    <property type="match status" value="1"/>
</dbReference>
<dbReference type="EC" id="4.2.2.29" evidence="7"/>
<evidence type="ECO:0000256" key="1">
    <source>
        <dbReference type="ARBA" id="ARBA00022475"/>
    </source>
</evidence>
<dbReference type="InterPro" id="IPR003770">
    <property type="entry name" value="MLTG-like"/>
</dbReference>
<dbReference type="NCBIfam" id="TIGR00247">
    <property type="entry name" value="endolytic transglycosylase MltG"/>
    <property type="match status" value="1"/>
</dbReference>
<dbReference type="GO" id="GO:0071555">
    <property type="term" value="P:cell wall organization"/>
    <property type="evidence" value="ECO:0007669"/>
    <property type="project" value="UniProtKB-KW"/>
</dbReference>
<dbReference type="PANTHER" id="PTHR30518">
    <property type="entry name" value="ENDOLYTIC MUREIN TRANSGLYCOSYLASE"/>
    <property type="match status" value="1"/>
</dbReference>
<keyword evidence="3 7" id="KW-1133">Transmembrane helix</keyword>
<reference evidence="8 9" key="1">
    <citation type="submission" date="2019-01" db="EMBL/GenBank/DDBJ databases">
        <title>Pseudolysobacter antarctica gen. nov., sp. nov., isolated from Fildes Peninsula, Antarctica.</title>
        <authorList>
            <person name="Wei Z."/>
            <person name="Peng F."/>
        </authorList>
    </citation>
    <scope>NUCLEOTIDE SEQUENCE [LARGE SCALE GENOMIC DNA]</scope>
    <source>
        <strain evidence="8 9">AQ6-296</strain>
    </source>
</reference>
<feature type="site" description="Important for catalytic activity" evidence="7">
    <location>
        <position position="232"/>
    </location>
</feature>
<dbReference type="CDD" id="cd08010">
    <property type="entry name" value="MltG_like"/>
    <property type="match status" value="1"/>
</dbReference>
<evidence type="ECO:0000256" key="4">
    <source>
        <dbReference type="ARBA" id="ARBA00023136"/>
    </source>
</evidence>
<organism evidence="8 9">
    <name type="scientific">Pseudolysobacter antarcticus</name>
    <dbReference type="NCBI Taxonomy" id="2511995"/>
    <lineage>
        <taxon>Bacteria</taxon>
        <taxon>Pseudomonadati</taxon>
        <taxon>Pseudomonadota</taxon>
        <taxon>Gammaproteobacteria</taxon>
        <taxon>Lysobacterales</taxon>
        <taxon>Rhodanobacteraceae</taxon>
        <taxon>Pseudolysobacter</taxon>
    </lineage>
</organism>
<dbReference type="GO" id="GO:0008932">
    <property type="term" value="F:lytic endotransglycosylase activity"/>
    <property type="evidence" value="ECO:0007669"/>
    <property type="project" value="UniProtKB-UniRule"/>
</dbReference>
<evidence type="ECO:0000256" key="3">
    <source>
        <dbReference type="ARBA" id="ARBA00022989"/>
    </source>
</evidence>
<dbReference type="GO" id="GO:0005886">
    <property type="term" value="C:plasma membrane"/>
    <property type="evidence" value="ECO:0007669"/>
    <property type="project" value="UniProtKB-SubCell"/>
</dbReference>
<dbReference type="OrthoDB" id="9814591at2"/>
<evidence type="ECO:0000256" key="7">
    <source>
        <dbReference type="HAMAP-Rule" id="MF_02065"/>
    </source>
</evidence>
<keyword evidence="6 7" id="KW-0961">Cell wall biogenesis/degradation</keyword>
<feature type="transmembrane region" description="Helical" evidence="7">
    <location>
        <begin position="16"/>
        <end position="36"/>
    </location>
</feature>
<keyword evidence="4 7" id="KW-0472">Membrane</keyword>
<dbReference type="EMBL" id="CP035704">
    <property type="protein sequence ID" value="QBB70234.1"/>
    <property type="molecule type" value="Genomic_DNA"/>
</dbReference>
<proteinExistence type="inferred from homology"/>
<protein>
    <recommendedName>
        <fullName evidence="7">Endolytic murein transglycosylase</fullName>
        <ecNumber evidence="7">4.2.2.29</ecNumber>
    </recommendedName>
    <alternativeName>
        <fullName evidence="7">Peptidoglycan lytic transglycosylase</fullName>
    </alternativeName>
    <alternativeName>
        <fullName evidence="7">Peptidoglycan polymerization terminase</fullName>
    </alternativeName>
</protein>
<dbReference type="Proteomes" id="UP000291562">
    <property type="component" value="Chromosome"/>
</dbReference>
<dbReference type="AlphaFoldDB" id="A0A411HIJ3"/>
<dbReference type="GO" id="GO:0009252">
    <property type="term" value="P:peptidoglycan biosynthetic process"/>
    <property type="evidence" value="ECO:0007669"/>
    <property type="project" value="UniProtKB-UniRule"/>
</dbReference>
<comment type="subcellular location">
    <subcellularLocation>
        <location evidence="7">Cell inner membrane</location>
        <topology evidence="7">Single-pass membrane protein</topology>
    </subcellularLocation>
</comment>